<dbReference type="OrthoDB" id="9803017at2"/>
<dbReference type="InterPro" id="IPR002052">
    <property type="entry name" value="DNA_methylase_N6_adenine_CS"/>
</dbReference>
<proteinExistence type="predicted"/>
<dbReference type="EC" id="2.1.1.171" evidence="4"/>
<dbReference type="PANTHER" id="PTHR43542">
    <property type="entry name" value="METHYLTRANSFERASE"/>
    <property type="match status" value="1"/>
</dbReference>
<dbReference type="GO" id="GO:0003676">
    <property type="term" value="F:nucleic acid binding"/>
    <property type="evidence" value="ECO:0007669"/>
    <property type="project" value="InterPro"/>
</dbReference>
<dbReference type="GO" id="GO:0052913">
    <property type="term" value="F:16S rRNA (guanine(966)-N(2))-methyltransferase activity"/>
    <property type="evidence" value="ECO:0007669"/>
    <property type="project" value="UniProtKB-EC"/>
</dbReference>
<dbReference type="Pfam" id="PF03602">
    <property type="entry name" value="Cons_hypoth95"/>
    <property type="match status" value="1"/>
</dbReference>
<dbReference type="Proteomes" id="UP000252182">
    <property type="component" value="Chromosome"/>
</dbReference>
<evidence type="ECO:0000313" key="5">
    <source>
        <dbReference type="Proteomes" id="UP000252182"/>
    </source>
</evidence>
<name>A0A345D8Z0_9BURK</name>
<dbReference type="EMBL" id="CP031124">
    <property type="protein sequence ID" value="AXF84828.1"/>
    <property type="molecule type" value="Genomic_DNA"/>
</dbReference>
<accession>A0A345D8Z0</accession>
<dbReference type="PROSITE" id="PS00092">
    <property type="entry name" value="N6_MTASE"/>
    <property type="match status" value="1"/>
</dbReference>
<dbReference type="Gene3D" id="3.40.50.150">
    <property type="entry name" value="Vaccinia Virus protein VP39"/>
    <property type="match status" value="1"/>
</dbReference>
<keyword evidence="1 4" id="KW-0489">Methyltransferase</keyword>
<organism evidence="4 5">
    <name type="scientific">Ephemeroptericola cinctiostellae</name>
    <dbReference type="NCBI Taxonomy" id="2268024"/>
    <lineage>
        <taxon>Bacteria</taxon>
        <taxon>Pseudomonadati</taxon>
        <taxon>Pseudomonadota</taxon>
        <taxon>Betaproteobacteria</taxon>
        <taxon>Burkholderiales</taxon>
        <taxon>Burkholderiaceae</taxon>
        <taxon>Ephemeroptericola</taxon>
    </lineage>
</organism>
<evidence type="ECO:0000256" key="1">
    <source>
        <dbReference type="ARBA" id="ARBA00022603"/>
    </source>
</evidence>
<feature type="region of interest" description="Disordered" evidence="3">
    <location>
        <begin position="1"/>
        <end position="25"/>
    </location>
</feature>
<feature type="compositionally biased region" description="Low complexity" evidence="3">
    <location>
        <begin position="1"/>
        <end position="23"/>
    </location>
</feature>
<dbReference type="SUPFAM" id="SSF53335">
    <property type="entry name" value="S-adenosyl-L-methionine-dependent methyltransferases"/>
    <property type="match status" value="1"/>
</dbReference>
<dbReference type="InterPro" id="IPR029063">
    <property type="entry name" value="SAM-dependent_MTases_sf"/>
</dbReference>
<keyword evidence="5" id="KW-1185">Reference proteome</keyword>
<protein>
    <submittedName>
        <fullName evidence="4">Ribosomal RNA small subunit methyltransferase D</fullName>
        <ecNumber evidence="4">2.1.1.171</ecNumber>
    </submittedName>
</protein>
<evidence type="ECO:0000313" key="4">
    <source>
        <dbReference type="EMBL" id="AXF84828.1"/>
    </source>
</evidence>
<dbReference type="KEGG" id="hyf:DTO96_100538"/>
<sequence>MKKLSPLRSLNHSSNRSSNHAPAGQVRIIGGDWRRQKIEVLAHEGLRPSSDRVRETVFNWMMHQWGGVFEDKSIFDAFAGSGAFGLECISRGARDVTLVDTHRPAVLAMRSTLARWGVTVDVREMDVLAVCREFAASGKRFDWIVLDPPFGQGWLERILPAMTALAHEQTWLYVEVETGADLSSLAAHGWASVREGKTKHVQYGLFHPKTAEAD</sequence>
<gene>
    <name evidence="4" type="primary">rsmD</name>
    <name evidence="4" type="ORF">DTO96_100538</name>
</gene>
<reference evidence="5" key="1">
    <citation type="submission" date="2018-07" db="EMBL/GenBank/DDBJ databases">
        <authorList>
            <person name="Kim H."/>
        </authorList>
    </citation>
    <scope>NUCLEOTIDE SEQUENCE [LARGE SCALE GENOMIC DNA]</scope>
    <source>
        <strain evidence="5">F02</strain>
    </source>
</reference>
<evidence type="ECO:0000256" key="3">
    <source>
        <dbReference type="SAM" id="MobiDB-lite"/>
    </source>
</evidence>
<dbReference type="CDD" id="cd02440">
    <property type="entry name" value="AdoMet_MTases"/>
    <property type="match status" value="1"/>
</dbReference>
<evidence type="ECO:0000256" key="2">
    <source>
        <dbReference type="ARBA" id="ARBA00022679"/>
    </source>
</evidence>
<dbReference type="PANTHER" id="PTHR43542:SF1">
    <property type="entry name" value="METHYLTRANSFERASE"/>
    <property type="match status" value="1"/>
</dbReference>
<dbReference type="AlphaFoldDB" id="A0A345D8Z0"/>
<dbReference type="RefSeq" id="WP_114562087.1">
    <property type="nucleotide sequence ID" value="NZ_CP031124.1"/>
</dbReference>
<keyword evidence="2 4" id="KW-0808">Transferase</keyword>
<dbReference type="InterPro" id="IPR004398">
    <property type="entry name" value="RNA_MeTrfase_RsmD"/>
</dbReference>